<gene>
    <name evidence="1" type="ORF">BACI348_51093</name>
</gene>
<dbReference type="AlphaFoldDB" id="A0A653YCB4"/>
<organism evidence="1 2">
    <name type="scientific">Bacillus altitudinis</name>
    <dbReference type="NCBI Taxonomy" id="293387"/>
    <lineage>
        <taxon>Bacteria</taxon>
        <taxon>Bacillati</taxon>
        <taxon>Bacillota</taxon>
        <taxon>Bacilli</taxon>
        <taxon>Bacillales</taxon>
        <taxon>Bacillaceae</taxon>
        <taxon>Bacillus</taxon>
    </lineage>
</organism>
<reference evidence="1 2" key="1">
    <citation type="submission" date="2019-10" db="EMBL/GenBank/DDBJ databases">
        <authorList>
            <person name="Karimi E."/>
        </authorList>
    </citation>
    <scope>NUCLEOTIDE SEQUENCE [LARGE SCALE GENOMIC DNA]</scope>
    <source>
        <strain evidence="1">Bacillus sp. 348</strain>
    </source>
</reference>
<accession>A0A653YCB4</accession>
<dbReference type="Proteomes" id="UP000433089">
    <property type="component" value="Unassembled WGS sequence"/>
</dbReference>
<evidence type="ECO:0000313" key="1">
    <source>
        <dbReference type="EMBL" id="VXC39565.1"/>
    </source>
</evidence>
<name>A0A653YCB4_BACAB</name>
<proteinExistence type="predicted"/>
<protein>
    <submittedName>
        <fullName evidence="1">Uncharacterized protein</fullName>
    </submittedName>
</protein>
<sequence>MEDKIAGDVGRMKPPLGKLRLNLLENQLKLKNTFTVEEYHAVKQS</sequence>
<evidence type="ECO:0000313" key="2">
    <source>
        <dbReference type="Proteomes" id="UP000433089"/>
    </source>
</evidence>
<dbReference type="EMBL" id="CABWLH010000010">
    <property type="protein sequence ID" value="VXC39565.1"/>
    <property type="molecule type" value="Genomic_DNA"/>
</dbReference>